<evidence type="ECO:0000313" key="11">
    <source>
        <dbReference type="Proteomes" id="UP000177082"/>
    </source>
</evidence>
<dbReference type="EMBL" id="MGHF01000006">
    <property type="protein sequence ID" value="OGM64453.1"/>
    <property type="molecule type" value="Genomic_DNA"/>
</dbReference>
<feature type="domain" description="Type II secretion system protein GspF" evidence="9">
    <location>
        <begin position="68"/>
        <end position="190"/>
    </location>
</feature>
<dbReference type="InterPro" id="IPR042094">
    <property type="entry name" value="T2SS_GspF_sf"/>
</dbReference>
<dbReference type="GO" id="GO:0015628">
    <property type="term" value="P:protein secretion by the type II secretion system"/>
    <property type="evidence" value="ECO:0007669"/>
    <property type="project" value="TreeGrafter"/>
</dbReference>
<dbReference type="InterPro" id="IPR018076">
    <property type="entry name" value="T2SS_GspF_dom"/>
</dbReference>
<reference evidence="10 11" key="1">
    <citation type="journal article" date="2016" name="Nat. Commun.">
        <title>Thousands of microbial genomes shed light on interconnected biogeochemical processes in an aquifer system.</title>
        <authorList>
            <person name="Anantharaman K."/>
            <person name="Brown C.T."/>
            <person name="Hug L.A."/>
            <person name="Sharon I."/>
            <person name="Castelle C.J."/>
            <person name="Probst A.J."/>
            <person name="Thomas B.C."/>
            <person name="Singh A."/>
            <person name="Wilkins M.J."/>
            <person name="Karaoz U."/>
            <person name="Brodie E.L."/>
            <person name="Williams K.H."/>
            <person name="Hubbard S.S."/>
            <person name="Banfield J.F."/>
        </authorList>
    </citation>
    <scope>NUCLEOTIDE SEQUENCE [LARGE SCALE GENOMIC DNA]</scope>
</reference>
<evidence type="ECO:0000256" key="3">
    <source>
        <dbReference type="ARBA" id="ARBA00022475"/>
    </source>
</evidence>
<keyword evidence="3" id="KW-1003">Cell membrane</keyword>
<proteinExistence type="inferred from homology"/>
<sequence length="401" mass="44089">MKKFRYKAKDTNGKTVMGFVEAASDMAAAKLLRNRGFIVIDLKPSYENLFSIFSRFTKRVTSGDVTNFTRQMSTMINAGLPITESLVILRTQSKPSFSSLVTQILADVEGGESLSNSLSKFPKVFSPTYIALVKAGETGGVLDKILLRLADNMERSQEFKGKVKSALVYPIIIVIGMLVVSAIMMIFVIPRMTDLYTQFDAELPFTTKILISTSNFSQKFWPLILLSVVVGIFLIKAYAKTKSGRNKIDSLLLNIPLIGSLNRQVILTELTRTLSLMVGSGVAILDGLKITRDVIRNSVIAEAMDDVSLNVAKGFPIAYSFAKHAEAFPFILPQMIAVGEETGKMDEVLSKVSHVFETESEQKLKALTAAIEPIIMIFLGIGVGFLVISVIMPIYNLTTTL</sequence>
<dbReference type="GO" id="GO:0005886">
    <property type="term" value="C:plasma membrane"/>
    <property type="evidence" value="ECO:0007669"/>
    <property type="project" value="UniProtKB-SubCell"/>
</dbReference>
<dbReference type="PRINTS" id="PR00812">
    <property type="entry name" value="BCTERIALGSPF"/>
</dbReference>
<keyword evidence="6 8" id="KW-1133">Transmembrane helix</keyword>
<dbReference type="FunFam" id="1.20.81.30:FF:000001">
    <property type="entry name" value="Type II secretion system protein F"/>
    <property type="match status" value="2"/>
</dbReference>
<keyword evidence="5 8" id="KW-0812">Transmembrane</keyword>
<keyword evidence="7 8" id="KW-0472">Membrane</keyword>
<accession>A0A1F8BK96</accession>
<evidence type="ECO:0000256" key="5">
    <source>
        <dbReference type="ARBA" id="ARBA00022692"/>
    </source>
</evidence>
<dbReference type="PANTHER" id="PTHR30012">
    <property type="entry name" value="GENERAL SECRETION PATHWAY PROTEIN"/>
    <property type="match status" value="1"/>
</dbReference>
<gene>
    <name evidence="10" type="ORF">A2961_04315</name>
</gene>
<evidence type="ECO:0000259" key="9">
    <source>
        <dbReference type="Pfam" id="PF00482"/>
    </source>
</evidence>
<dbReference type="STRING" id="1802519.A2961_04315"/>
<dbReference type="PANTHER" id="PTHR30012:SF0">
    <property type="entry name" value="TYPE II SECRETION SYSTEM PROTEIN F-RELATED"/>
    <property type="match status" value="1"/>
</dbReference>
<feature type="transmembrane region" description="Helical" evidence="8">
    <location>
        <begin position="220"/>
        <end position="239"/>
    </location>
</feature>
<evidence type="ECO:0000256" key="6">
    <source>
        <dbReference type="ARBA" id="ARBA00022989"/>
    </source>
</evidence>
<dbReference type="InterPro" id="IPR003004">
    <property type="entry name" value="GspF/PilC"/>
</dbReference>
<dbReference type="AlphaFoldDB" id="A0A1F8BK96"/>
<comment type="subcellular location">
    <subcellularLocation>
        <location evidence="1">Cell inner membrane</location>
        <topology evidence="1">Multi-pass membrane protein</topology>
    </subcellularLocation>
</comment>
<name>A0A1F8BK96_9BACT</name>
<evidence type="ECO:0000256" key="2">
    <source>
        <dbReference type="ARBA" id="ARBA00005745"/>
    </source>
</evidence>
<dbReference type="Pfam" id="PF00482">
    <property type="entry name" value="T2SSF"/>
    <property type="match status" value="2"/>
</dbReference>
<dbReference type="Proteomes" id="UP000177082">
    <property type="component" value="Unassembled WGS sequence"/>
</dbReference>
<evidence type="ECO:0000256" key="7">
    <source>
        <dbReference type="ARBA" id="ARBA00023136"/>
    </source>
</evidence>
<dbReference type="Gene3D" id="1.20.81.30">
    <property type="entry name" value="Type II secretion system (T2SS), domain F"/>
    <property type="match status" value="2"/>
</dbReference>
<comment type="similarity">
    <text evidence="2">Belongs to the GSP F family.</text>
</comment>
<evidence type="ECO:0000256" key="4">
    <source>
        <dbReference type="ARBA" id="ARBA00022519"/>
    </source>
</evidence>
<feature type="domain" description="Type II secretion system protein GspF" evidence="9">
    <location>
        <begin position="271"/>
        <end position="393"/>
    </location>
</feature>
<feature type="transmembrane region" description="Helical" evidence="8">
    <location>
        <begin position="374"/>
        <end position="395"/>
    </location>
</feature>
<feature type="transmembrane region" description="Helical" evidence="8">
    <location>
        <begin position="166"/>
        <end position="189"/>
    </location>
</feature>
<protein>
    <recommendedName>
        <fullName evidence="9">Type II secretion system protein GspF domain-containing protein</fullName>
    </recommendedName>
</protein>
<evidence type="ECO:0000256" key="1">
    <source>
        <dbReference type="ARBA" id="ARBA00004429"/>
    </source>
</evidence>
<evidence type="ECO:0000256" key="8">
    <source>
        <dbReference type="SAM" id="Phobius"/>
    </source>
</evidence>
<comment type="caution">
    <text evidence="10">The sequence shown here is derived from an EMBL/GenBank/DDBJ whole genome shotgun (WGS) entry which is preliminary data.</text>
</comment>
<keyword evidence="4" id="KW-0997">Cell inner membrane</keyword>
<organism evidence="10 11">
    <name type="scientific">Candidatus Woesebacteria bacterium RIFCSPLOWO2_01_FULL_39_21</name>
    <dbReference type="NCBI Taxonomy" id="1802519"/>
    <lineage>
        <taxon>Bacteria</taxon>
        <taxon>Candidatus Woeseibacteriota</taxon>
    </lineage>
</organism>
<evidence type="ECO:0000313" key="10">
    <source>
        <dbReference type="EMBL" id="OGM64453.1"/>
    </source>
</evidence>